<feature type="binding site" evidence="3">
    <location>
        <position position="314"/>
    </location>
    <ligand>
        <name>Cu cation</name>
        <dbReference type="ChEBI" id="CHEBI:23378"/>
    </ligand>
</feature>
<evidence type="ECO:0000256" key="2">
    <source>
        <dbReference type="ARBA" id="ARBA00010996"/>
    </source>
</evidence>
<dbReference type="Proteomes" id="UP001230051">
    <property type="component" value="Unassembled WGS sequence"/>
</dbReference>
<comment type="caution">
    <text evidence="6">The sequence shown here is derived from an EMBL/GenBank/DDBJ whole genome shotgun (WGS) entry which is preliminary data.</text>
</comment>
<dbReference type="PANTHER" id="PTHR12151:SF4">
    <property type="entry name" value="PROTEIN SCO1 HOMOLOG, MITOCHONDRIAL"/>
    <property type="match status" value="1"/>
</dbReference>
<dbReference type="InterPro" id="IPR003782">
    <property type="entry name" value="SCO1/SenC"/>
</dbReference>
<keyword evidence="4" id="KW-1015">Disulfide bond</keyword>
<reference evidence="6" key="1">
    <citation type="submission" date="2022-02" db="EMBL/GenBank/DDBJ databases">
        <title>Atlantic sturgeon de novo genome assembly.</title>
        <authorList>
            <person name="Stock M."/>
            <person name="Klopp C."/>
            <person name="Guiguen Y."/>
            <person name="Cabau C."/>
            <person name="Parinello H."/>
            <person name="Santidrian Yebra-Pimentel E."/>
            <person name="Kuhl H."/>
            <person name="Dirks R.P."/>
            <person name="Guessner J."/>
            <person name="Wuertz S."/>
            <person name="Du K."/>
            <person name="Schartl M."/>
        </authorList>
    </citation>
    <scope>NUCLEOTIDE SEQUENCE</scope>
    <source>
        <strain evidence="6">STURGEONOMICS-FGT-2020</strain>
        <tissue evidence="6">Whole blood</tissue>
    </source>
</reference>
<name>A0AAD8G4N5_ACIOX</name>
<gene>
    <name evidence="6" type="ORF">AOXY_G15749</name>
</gene>
<feature type="disulfide bond" description="Redox-active" evidence="4">
    <location>
        <begin position="223"/>
        <end position="227"/>
    </location>
</feature>
<keyword evidence="3" id="KW-0479">Metal-binding</keyword>
<comment type="similarity">
    <text evidence="2">Belongs to the SCO1/2 family.</text>
</comment>
<dbReference type="GO" id="GO:0033617">
    <property type="term" value="P:mitochondrial respiratory chain complex IV assembly"/>
    <property type="evidence" value="ECO:0007669"/>
    <property type="project" value="TreeGrafter"/>
</dbReference>
<evidence type="ECO:0000313" key="7">
    <source>
        <dbReference type="Proteomes" id="UP001230051"/>
    </source>
</evidence>
<dbReference type="CDD" id="cd02968">
    <property type="entry name" value="SCO"/>
    <property type="match status" value="1"/>
</dbReference>
<dbReference type="Gene3D" id="3.40.30.10">
    <property type="entry name" value="Glutaredoxin"/>
    <property type="match status" value="1"/>
</dbReference>
<feature type="binding site" evidence="3">
    <location>
        <position position="223"/>
    </location>
    <ligand>
        <name>Cu cation</name>
        <dbReference type="ChEBI" id="CHEBI:23378"/>
    </ligand>
</feature>
<dbReference type="EMBL" id="JAGXEW010000014">
    <property type="protein sequence ID" value="KAK1163834.1"/>
    <property type="molecule type" value="Genomic_DNA"/>
</dbReference>
<keyword evidence="3" id="KW-0186">Copper</keyword>
<dbReference type="Pfam" id="PF02630">
    <property type="entry name" value="SCO1-SenC"/>
    <property type="match status" value="1"/>
</dbReference>
<evidence type="ECO:0000256" key="5">
    <source>
        <dbReference type="SAM" id="MobiDB-lite"/>
    </source>
</evidence>
<dbReference type="PANTHER" id="PTHR12151">
    <property type="entry name" value="ELECTRON TRANSPORT PROTIN SCO1/SENC FAMILY MEMBER"/>
    <property type="match status" value="1"/>
</dbReference>
<dbReference type="GO" id="GO:0005743">
    <property type="term" value="C:mitochondrial inner membrane"/>
    <property type="evidence" value="ECO:0007669"/>
    <property type="project" value="UniProtKB-SubCell"/>
</dbReference>
<evidence type="ECO:0000256" key="3">
    <source>
        <dbReference type="PIRSR" id="PIRSR603782-1"/>
    </source>
</evidence>
<accession>A0AAD8G4N5</accession>
<keyword evidence="7" id="KW-1185">Reference proteome</keyword>
<dbReference type="FunFam" id="3.40.30.10:FF:000013">
    <property type="entry name" value="Blast:Protein SCO1 homolog, mitochondrial"/>
    <property type="match status" value="1"/>
</dbReference>
<organism evidence="6 7">
    <name type="scientific">Acipenser oxyrinchus oxyrinchus</name>
    <dbReference type="NCBI Taxonomy" id="40147"/>
    <lineage>
        <taxon>Eukaryota</taxon>
        <taxon>Metazoa</taxon>
        <taxon>Chordata</taxon>
        <taxon>Craniata</taxon>
        <taxon>Vertebrata</taxon>
        <taxon>Euteleostomi</taxon>
        <taxon>Actinopterygii</taxon>
        <taxon>Chondrostei</taxon>
        <taxon>Acipenseriformes</taxon>
        <taxon>Acipenseridae</taxon>
        <taxon>Acipenser</taxon>
    </lineage>
</organism>
<dbReference type="SUPFAM" id="SSF52833">
    <property type="entry name" value="Thioredoxin-like"/>
    <property type="match status" value="1"/>
</dbReference>
<proteinExistence type="inferred from homology"/>
<dbReference type="AlphaFoldDB" id="A0AAD8G4N5"/>
<feature type="binding site" evidence="3">
    <location>
        <position position="227"/>
    </location>
    <ligand>
        <name>Cu cation</name>
        <dbReference type="ChEBI" id="CHEBI:23378"/>
    </ligand>
</feature>
<sequence>MKYGFVEHLFQSPMFQLRSVLVLDRKCVAVRINVVLQKVRKSTMAPALVSAYRLGLVSCKLNHAVLKTGLTSHSLLFFSARNGDVAVSPTLALRGFSGLAPHKQLRRIFLPLCRTGTHSQYNASRTLATLPPPPPKDDKGPRKTGPVTWKSLVITFAVGGTLLAGMKYFKKEKEEMIERERTRSFGKPALGGPFSLIDHNKQPKKSEDFLGQWILLYFGFTHCPDICPDELEKMIEAVDAIDKIPSLPNVTPLFITIDPDRDNPEAIATYVKEFSPKLIGLTGSAEQVDQVARSYRVYFSQGPKDEDNDYIVDHTIIMYLVGPDGDFIEYFGQNKKSTEISASIASHMRKYKQNK</sequence>
<evidence type="ECO:0000256" key="1">
    <source>
        <dbReference type="ARBA" id="ARBA00004434"/>
    </source>
</evidence>
<protein>
    <submittedName>
        <fullName evidence="6">Uncharacterized protein</fullName>
    </submittedName>
</protein>
<evidence type="ECO:0000256" key="4">
    <source>
        <dbReference type="PIRSR" id="PIRSR603782-2"/>
    </source>
</evidence>
<feature type="region of interest" description="Disordered" evidence="5">
    <location>
        <begin position="125"/>
        <end position="144"/>
    </location>
</feature>
<comment type="subcellular location">
    <subcellularLocation>
        <location evidence="1">Mitochondrion inner membrane</location>
        <topology evidence="1">Single-pass membrane protein</topology>
    </subcellularLocation>
</comment>
<evidence type="ECO:0000313" key="6">
    <source>
        <dbReference type="EMBL" id="KAK1163834.1"/>
    </source>
</evidence>
<dbReference type="InterPro" id="IPR036249">
    <property type="entry name" value="Thioredoxin-like_sf"/>
</dbReference>
<dbReference type="GO" id="GO:0046872">
    <property type="term" value="F:metal ion binding"/>
    <property type="evidence" value="ECO:0007669"/>
    <property type="project" value="UniProtKB-KW"/>
</dbReference>